<proteinExistence type="predicted"/>
<sequence length="76" mass="8843">MDIFEAFKREIEEKLKKQKEDFDNLPEEVKLISASADAKLFWEGYNGTDLIKEVSGHPAHIWAANCRKILFNKDEC</sequence>
<evidence type="ECO:0000313" key="2">
    <source>
        <dbReference type="Proteomes" id="UP000663879"/>
    </source>
</evidence>
<dbReference type="Proteomes" id="UP000663879">
    <property type="component" value="Unassembled WGS sequence"/>
</dbReference>
<evidence type="ECO:0000313" key="1">
    <source>
        <dbReference type="EMBL" id="CAF1123988.1"/>
    </source>
</evidence>
<reference evidence="1" key="1">
    <citation type="submission" date="2021-02" db="EMBL/GenBank/DDBJ databases">
        <authorList>
            <person name="Nowell W R."/>
        </authorList>
    </citation>
    <scope>NUCLEOTIDE SEQUENCE</scope>
    <source>
        <strain evidence="1">Ploen Becks lab</strain>
    </source>
</reference>
<protein>
    <submittedName>
        <fullName evidence="1">Uncharacterized protein</fullName>
    </submittedName>
</protein>
<comment type="caution">
    <text evidence="1">The sequence shown here is derived from an EMBL/GenBank/DDBJ whole genome shotgun (WGS) entry which is preliminary data.</text>
</comment>
<dbReference type="OrthoDB" id="10212562at2759"/>
<keyword evidence="2" id="KW-1185">Reference proteome</keyword>
<organism evidence="1 2">
    <name type="scientific">Brachionus calyciflorus</name>
    <dbReference type="NCBI Taxonomy" id="104777"/>
    <lineage>
        <taxon>Eukaryota</taxon>
        <taxon>Metazoa</taxon>
        <taxon>Spiralia</taxon>
        <taxon>Gnathifera</taxon>
        <taxon>Rotifera</taxon>
        <taxon>Eurotatoria</taxon>
        <taxon>Monogononta</taxon>
        <taxon>Pseudotrocha</taxon>
        <taxon>Ploima</taxon>
        <taxon>Brachionidae</taxon>
        <taxon>Brachionus</taxon>
    </lineage>
</organism>
<accession>A0A814QUU6</accession>
<name>A0A814QUU6_9BILA</name>
<dbReference type="AlphaFoldDB" id="A0A814QUU6"/>
<dbReference type="EMBL" id="CAJNOC010009038">
    <property type="protein sequence ID" value="CAF1123988.1"/>
    <property type="molecule type" value="Genomic_DNA"/>
</dbReference>
<gene>
    <name evidence="1" type="ORF">OXX778_LOCUS22168</name>
</gene>